<gene>
    <name evidence="9" type="ORF">V5E97_25430</name>
</gene>
<dbReference type="RefSeq" id="WP_406694421.1">
    <property type="nucleotide sequence ID" value="NZ_CP155447.1"/>
</dbReference>
<dbReference type="AlphaFoldDB" id="A0AAU7C965"/>
<keyword evidence="2" id="KW-0813">Transport</keyword>
<dbReference type="PANTHER" id="PTHR43738">
    <property type="entry name" value="ABC TRANSPORTER, MEMBRANE PROTEIN"/>
    <property type="match status" value="1"/>
</dbReference>
<proteinExistence type="predicted"/>
<evidence type="ECO:0000256" key="4">
    <source>
        <dbReference type="ARBA" id="ARBA00022692"/>
    </source>
</evidence>
<feature type="domain" description="ABC3 transporter permease C-terminal" evidence="8">
    <location>
        <begin position="257"/>
        <end position="365"/>
    </location>
</feature>
<evidence type="ECO:0000256" key="5">
    <source>
        <dbReference type="ARBA" id="ARBA00022989"/>
    </source>
</evidence>
<dbReference type="InterPro" id="IPR051125">
    <property type="entry name" value="ABC-4/HrtB_transporter"/>
</dbReference>
<keyword evidence="3" id="KW-1003">Cell membrane</keyword>
<evidence type="ECO:0000256" key="1">
    <source>
        <dbReference type="ARBA" id="ARBA00004651"/>
    </source>
</evidence>
<dbReference type="Pfam" id="PF02687">
    <property type="entry name" value="FtsX"/>
    <property type="match status" value="1"/>
</dbReference>
<keyword evidence="5 7" id="KW-1133">Transmembrane helix</keyword>
<feature type="transmembrane region" description="Helical" evidence="7">
    <location>
        <begin position="253"/>
        <end position="277"/>
    </location>
</feature>
<feature type="transmembrane region" description="Helical" evidence="7">
    <location>
        <begin position="337"/>
        <end position="361"/>
    </location>
</feature>
<dbReference type="InterPro" id="IPR003838">
    <property type="entry name" value="ABC3_permease_C"/>
</dbReference>
<dbReference type="PANTHER" id="PTHR43738:SF1">
    <property type="entry name" value="HEMIN TRANSPORT SYSTEM PERMEASE PROTEIN HRTB-RELATED"/>
    <property type="match status" value="1"/>
</dbReference>
<protein>
    <submittedName>
        <fullName evidence="9">ABC transporter permease</fullName>
    </submittedName>
</protein>
<comment type="subcellular location">
    <subcellularLocation>
        <location evidence="1">Cell membrane</location>
        <topology evidence="1">Multi-pass membrane protein</topology>
    </subcellularLocation>
</comment>
<evidence type="ECO:0000259" key="8">
    <source>
        <dbReference type="Pfam" id="PF02687"/>
    </source>
</evidence>
<evidence type="ECO:0000256" key="2">
    <source>
        <dbReference type="ARBA" id="ARBA00022448"/>
    </source>
</evidence>
<accession>A0AAU7C965</accession>
<evidence type="ECO:0000313" key="9">
    <source>
        <dbReference type="EMBL" id="XBH01678.1"/>
    </source>
</evidence>
<evidence type="ECO:0000256" key="7">
    <source>
        <dbReference type="SAM" id="Phobius"/>
    </source>
</evidence>
<organism evidence="9">
    <name type="scientific">Singulisphaera sp. Ch08</name>
    <dbReference type="NCBI Taxonomy" id="3120278"/>
    <lineage>
        <taxon>Bacteria</taxon>
        <taxon>Pseudomonadati</taxon>
        <taxon>Planctomycetota</taxon>
        <taxon>Planctomycetia</taxon>
        <taxon>Isosphaerales</taxon>
        <taxon>Isosphaeraceae</taxon>
        <taxon>Singulisphaera</taxon>
    </lineage>
</organism>
<dbReference type="EMBL" id="CP155447">
    <property type="protein sequence ID" value="XBH01678.1"/>
    <property type="molecule type" value="Genomic_DNA"/>
</dbReference>
<name>A0AAU7C965_9BACT</name>
<evidence type="ECO:0000256" key="6">
    <source>
        <dbReference type="ARBA" id="ARBA00023136"/>
    </source>
</evidence>
<feature type="transmembrane region" description="Helical" evidence="7">
    <location>
        <begin position="298"/>
        <end position="325"/>
    </location>
</feature>
<dbReference type="GO" id="GO:0005886">
    <property type="term" value="C:plasma membrane"/>
    <property type="evidence" value="ECO:0007669"/>
    <property type="project" value="UniProtKB-SubCell"/>
</dbReference>
<keyword evidence="4 7" id="KW-0812">Transmembrane</keyword>
<evidence type="ECO:0000256" key="3">
    <source>
        <dbReference type="ARBA" id="ARBA00022475"/>
    </source>
</evidence>
<feature type="transmembrane region" description="Helical" evidence="7">
    <location>
        <begin position="15"/>
        <end position="43"/>
    </location>
</feature>
<keyword evidence="6 7" id="KW-0472">Membrane</keyword>
<reference evidence="9" key="1">
    <citation type="submission" date="2024-05" db="EMBL/GenBank/DDBJ databases">
        <title>Planctomycetes of the genus Singulisphaera possess chitinolytic capabilities.</title>
        <authorList>
            <person name="Ivanova A."/>
        </authorList>
    </citation>
    <scope>NUCLEOTIDE SEQUENCE</scope>
    <source>
        <strain evidence="9">Ch08T</strain>
    </source>
</reference>
<sequence length="374" mass="40401">MPYSLIILWRERRRFLPAILAVAFSDLLITVQVGLLLGALAVLTLPIDHSRAEVWAASRGVLSLELGYPIPESWRARLASMSEVTETEPYLYGFSYWRKPRGGSEVCCVIGSRLHDGALGAVSDLTPRMRTLLTEPGAVVIDESERERLGVRGVGGTAEVAGSRVRVVGLVRGLKSVGPPFVFCSLRTASLLQPLFRDYPRHTMYLLARCRDPKDAGAVARRLGQRSDLSAFTREEFSDRTRQYWATSTKAGIGMGFTALLSLLVGLAITSQTLYAATAASLREYAVLRALGIPRLKMAGLVMAQSLWVGLGGIGLALPMIYALAASGERSGAVVLLPPWLLGLGTGLTLAMALLSGLAALRSLRLVEPITLLR</sequence>